<dbReference type="Pfam" id="PF09369">
    <property type="entry name" value="MZB"/>
    <property type="match status" value="1"/>
</dbReference>
<proteinExistence type="predicted"/>
<evidence type="ECO:0008006" key="8">
    <source>
        <dbReference type="Google" id="ProtNLM"/>
    </source>
</evidence>
<dbReference type="Pfam" id="PF00271">
    <property type="entry name" value="Helicase_C"/>
    <property type="match status" value="1"/>
</dbReference>
<evidence type="ECO:0000313" key="6">
    <source>
        <dbReference type="EMBL" id="GAA5799225.1"/>
    </source>
</evidence>
<evidence type="ECO:0000256" key="1">
    <source>
        <dbReference type="ARBA" id="ARBA00022741"/>
    </source>
</evidence>
<dbReference type="SMART" id="SM00487">
    <property type="entry name" value="DEXDc"/>
    <property type="match status" value="1"/>
</dbReference>
<name>A0ABP9XXU0_9FUNG</name>
<accession>A0ABP9XXU0</accession>
<sequence length="939" mass="106488">MPKRELEKEETTSSSHKKRSDAINQLKNKFEAINTFYVFYSANSTAAVTLSSLQKVVPDVTLQDLAAINVVLPNFIKFQYITSETIEIEFGYVPSSVKKTLKPAKIKQLISQQINLFNKALADFLKICKQKQLDASDYLLRELEKYMPYPILDDDIDDYDDNDDGEEASQKCLTDVIERLKQVSFYDGQFETVKSFDAKEPIYGELDLLSSEIKIALGVEKLYVHQTEALQALFDGQHVIVSTSTASGKSFIYQIPVLQSLLKDKNSKAMYIFPTKALAQDQKRALEAIMHRIPNLEQIMISTFDGDTPYDKRAFIRANASVIFTNPDMLHHAILPHSKLWAPFLTTLKYLVVDELHVYHGLFGTHMALIMRRLRRLCSYNNNHDLQFISCSATINEPDKHMKTMFGIENVKLINRDGSPHGKKEFIVWNPALLNPTIEEKIRKSAIVEGALLMEYLIENNVRTIAFCKVRKTCELLMKQLRQNLLLKQKQNMVGRVMSYRGGYTPHDRRKIESQMFNGELMGIIATNALELGIDIGSLDAVLMIGVPWSKSALWQQSGRAGRRNADSLSLVVCDNSPLDQFYAKQPSLLFEKTADVLSLEVDTSIVLEGHIQCAAEELAIDISKDQIYFGPQLETICTQHLVKIDYGLYRPASQFRPYPSKFVNIRNINEDTFAVVDITDQKNVIMEEIEAHRAPFEIYQGAIFIHQGRPYLVQECNIDKRYAKVQLTNVDWTTVQRNYTNVDILSTDQTKHISNTKNFVCFGKVKVTTVVFGYYRINSQKRILDAHDVYMDPIITQTTGLWADTPGTALVELAALSIDPMAAIHAASHCLISLLPQFSSSTSNDLRTECKNPNATRQRPTSSRVALYERQPCGIVKQAYKYFDQLIETCIQQITNCQCENGCTSCVHWTQCSEHNQVCSKQGAMIVLCAMQNSNDAS</sequence>
<organism evidence="6 7">
    <name type="scientific">Helicostylum pulchrum</name>
    <dbReference type="NCBI Taxonomy" id="562976"/>
    <lineage>
        <taxon>Eukaryota</taxon>
        <taxon>Fungi</taxon>
        <taxon>Fungi incertae sedis</taxon>
        <taxon>Mucoromycota</taxon>
        <taxon>Mucoromycotina</taxon>
        <taxon>Mucoromycetes</taxon>
        <taxon>Mucorales</taxon>
        <taxon>Mucorineae</taxon>
        <taxon>Mucoraceae</taxon>
        <taxon>Helicostylum</taxon>
    </lineage>
</organism>
<evidence type="ECO:0000256" key="3">
    <source>
        <dbReference type="SAM" id="MobiDB-lite"/>
    </source>
</evidence>
<keyword evidence="2" id="KW-0067">ATP-binding</keyword>
<dbReference type="InterPro" id="IPR027417">
    <property type="entry name" value="P-loop_NTPase"/>
</dbReference>
<feature type="domain" description="Helicase ATP-binding" evidence="4">
    <location>
        <begin position="230"/>
        <end position="413"/>
    </location>
</feature>
<feature type="domain" description="Helicase C-terminal" evidence="5">
    <location>
        <begin position="452"/>
        <end position="613"/>
    </location>
</feature>
<protein>
    <recommendedName>
        <fullName evidence="8">P-loop containing nucleoside triphosphate hydrolase protein</fullName>
    </recommendedName>
</protein>
<comment type="caution">
    <text evidence="6">The sequence shown here is derived from an EMBL/GenBank/DDBJ whole genome shotgun (WGS) entry which is preliminary data.</text>
</comment>
<dbReference type="EMBL" id="BAABUJ010000012">
    <property type="protein sequence ID" value="GAA5799225.1"/>
    <property type="molecule type" value="Genomic_DNA"/>
</dbReference>
<keyword evidence="7" id="KW-1185">Reference proteome</keyword>
<dbReference type="InterPro" id="IPR014001">
    <property type="entry name" value="Helicase_ATP-bd"/>
</dbReference>
<dbReference type="CDD" id="cd17923">
    <property type="entry name" value="DEXHc_Hrq1-like"/>
    <property type="match status" value="1"/>
</dbReference>
<evidence type="ECO:0000259" key="5">
    <source>
        <dbReference type="PROSITE" id="PS51194"/>
    </source>
</evidence>
<reference evidence="6 7" key="1">
    <citation type="submission" date="2024-04" db="EMBL/GenBank/DDBJ databases">
        <title>genome sequences of Mucor flavus KT1a and Helicostylum pulchrum KT1b strains isolation_sourced from the surface of a dry-aged beef.</title>
        <authorList>
            <person name="Toyotome T."/>
            <person name="Hosono M."/>
            <person name="Torimaru M."/>
            <person name="Fukuda K."/>
            <person name="Mikami N."/>
        </authorList>
    </citation>
    <scope>NUCLEOTIDE SEQUENCE [LARGE SCALE GENOMIC DNA]</scope>
    <source>
        <strain evidence="6 7">KT1b</strain>
    </source>
</reference>
<dbReference type="Proteomes" id="UP001476247">
    <property type="component" value="Unassembled WGS sequence"/>
</dbReference>
<dbReference type="Gene3D" id="3.40.50.300">
    <property type="entry name" value="P-loop containing nucleotide triphosphate hydrolases"/>
    <property type="match status" value="2"/>
</dbReference>
<dbReference type="PROSITE" id="PS51194">
    <property type="entry name" value="HELICASE_CTER"/>
    <property type="match status" value="1"/>
</dbReference>
<feature type="compositionally biased region" description="Basic and acidic residues" evidence="3">
    <location>
        <begin position="1"/>
        <end position="11"/>
    </location>
</feature>
<evidence type="ECO:0000256" key="2">
    <source>
        <dbReference type="ARBA" id="ARBA00022840"/>
    </source>
</evidence>
<dbReference type="InterPro" id="IPR055227">
    <property type="entry name" value="HRQ1_WHD"/>
</dbReference>
<dbReference type="PANTHER" id="PTHR47957">
    <property type="entry name" value="ATP-DEPENDENT HELICASE HRQ1"/>
    <property type="match status" value="1"/>
</dbReference>
<dbReference type="InterPro" id="IPR001650">
    <property type="entry name" value="Helicase_C-like"/>
</dbReference>
<gene>
    <name evidence="6" type="ORF">HPULCUR_004635</name>
</gene>
<dbReference type="Pfam" id="PF00270">
    <property type="entry name" value="DEAD"/>
    <property type="match status" value="1"/>
</dbReference>
<evidence type="ECO:0000313" key="7">
    <source>
        <dbReference type="Proteomes" id="UP001476247"/>
    </source>
</evidence>
<dbReference type="InterPro" id="IPR018973">
    <property type="entry name" value="MZB"/>
</dbReference>
<dbReference type="PROSITE" id="PS51192">
    <property type="entry name" value="HELICASE_ATP_BIND_1"/>
    <property type="match status" value="1"/>
</dbReference>
<dbReference type="CDD" id="cd18797">
    <property type="entry name" value="SF2_C_Hrq"/>
    <property type="match status" value="1"/>
</dbReference>
<dbReference type="PANTHER" id="PTHR47957:SF3">
    <property type="entry name" value="ATP-DEPENDENT HELICASE HRQ1"/>
    <property type="match status" value="1"/>
</dbReference>
<dbReference type="InterPro" id="IPR011545">
    <property type="entry name" value="DEAD/DEAH_box_helicase_dom"/>
</dbReference>
<dbReference type="Pfam" id="PF22982">
    <property type="entry name" value="WHD_HRQ1"/>
    <property type="match status" value="1"/>
</dbReference>
<evidence type="ECO:0000259" key="4">
    <source>
        <dbReference type="PROSITE" id="PS51192"/>
    </source>
</evidence>
<feature type="region of interest" description="Disordered" evidence="3">
    <location>
        <begin position="1"/>
        <end position="20"/>
    </location>
</feature>
<dbReference type="SUPFAM" id="SSF52540">
    <property type="entry name" value="P-loop containing nucleoside triphosphate hydrolases"/>
    <property type="match status" value="1"/>
</dbReference>
<keyword evidence="1" id="KW-0547">Nucleotide-binding</keyword>
<dbReference type="SMART" id="SM00490">
    <property type="entry name" value="HELICc"/>
    <property type="match status" value="1"/>
</dbReference>